<evidence type="ECO:0000313" key="2">
    <source>
        <dbReference type="Proteomes" id="UP000030437"/>
    </source>
</evidence>
<name>A0A0A3IB97_9BACI</name>
<dbReference type="GO" id="GO:0016301">
    <property type="term" value="F:kinase activity"/>
    <property type="evidence" value="ECO:0007669"/>
    <property type="project" value="UniProtKB-KW"/>
</dbReference>
<dbReference type="AlphaFoldDB" id="A0A0A3IB97"/>
<accession>A0A0A3IB97</accession>
<keyword evidence="1" id="KW-0808">Transferase</keyword>
<keyword evidence="1" id="KW-0418">Kinase</keyword>
<reference evidence="1 2" key="1">
    <citation type="submission" date="2014-02" db="EMBL/GenBank/DDBJ databases">
        <title>Draft genome sequence of Lysinibacillus odysseyi NBRC 100172.</title>
        <authorList>
            <person name="Zhang F."/>
            <person name="Wang G."/>
            <person name="Zhang L."/>
        </authorList>
    </citation>
    <scope>NUCLEOTIDE SEQUENCE [LARGE SCALE GENOMIC DNA]</scope>
    <source>
        <strain evidence="1 2">NBRC 100172</strain>
    </source>
</reference>
<dbReference type="RefSeq" id="WP_036159118.1">
    <property type="nucleotide sequence ID" value="NZ_AVCX01000001.1"/>
</dbReference>
<gene>
    <name evidence="1" type="ORF">CD32_22155</name>
</gene>
<organism evidence="1 2">
    <name type="scientific">Lysinibacillus odysseyi 34hs-1 = NBRC 100172</name>
    <dbReference type="NCBI Taxonomy" id="1220589"/>
    <lineage>
        <taxon>Bacteria</taxon>
        <taxon>Bacillati</taxon>
        <taxon>Bacillota</taxon>
        <taxon>Bacilli</taxon>
        <taxon>Bacillales</taxon>
        <taxon>Bacillaceae</taxon>
        <taxon>Lysinibacillus</taxon>
    </lineage>
</organism>
<protein>
    <submittedName>
        <fullName evidence="1">Protein kinase</fullName>
    </submittedName>
</protein>
<sequence length="200" mass="23127">MEDELHYILAHLDKILIDKNYAGIGSTRKVYKYKQFVIKEYLHEIGYFQTKNEDAFYKKLQAKGLASHVAPILYFNKDITIQPFYTQLPLINNSSYELNLQAEPRLTADLEKALHVLDKELDGFDFRDSGNYGLDDEGHLILIDYGMTKRLYERNWVPLAEAGILPQISFEICQSCGIEKEIRTYGMEDADRRCVGCGKE</sequence>
<keyword evidence="2" id="KW-1185">Reference proteome</keyword>
<dbReference type="EMBL" id="JPVP01000060">
    <property type="protein sequence ID" value="KGR81999.1"/>
    <property type="molecule type" value="Genomic_DNA"/>
</dbReference>
<dbReference type="Proteomes" id="UP000030437">
    <property type="component" value="Unassembled WGS sequence"/>
</dbReference>
<proteinExistence type="predicted"/>
<dbReference type="eggNOG" id="ENOG5031WAK">
    <property type="taxonomic scope" value="Bacteria"/>
</dbReference>
<comment type="caution">
    <text evidence="1">The sequence shown here is derived from an EMBL/GenBank/DDBJ whole genome shotgun (WGS) entry which is preliminary data.</text>
</comment>
<evidence type="ECO:0000313" key="1">
    <source>
        <dbReference type="EMBL" id="KGR81999.1"/>
    </source>
</evidence>